<accession>A0A915J456</accession>
<name>A0A915J456_ROMCU</name>
<dbReference type="AlphaFoldDB" id="A0A915J456"/>
<reference evidence="2" key="1">
    <citation type="submission" date="2022-11" db="UniProtKB">
        <authorList>
            <consortium name="WormBaseParasite"/>
        </authorList>
    </citation>
    <scope>IDENTIFICATION</scope>
</reference>
<proteinExistence type="predicted"/>
<protein>
    <submittedName>
        <fullName evidence="2">Uncharacterized protein</fullName>
    </submittedName>
</protein>
<organism evidence="1 2">
    <name type="scientific">Romanomermis culicivorax</name>
    <name type="common">Nematode worm</name>
    <dbReference type="NCBI Taxonomy" id="13658"/>
    <lineage>
        <taxon>Eukaryota</taxon>
        <taxon>Metazoa</taxon>
        <taxon>Ecdysozoa</taxon>
        <taxon>Nematoda</taxon>
        <taxon>Enoplea</taxon>
        <taxon>Dorylaimia</taxon>
        <taxon>Mermithida</taxon>
        <taxon>Mermithoidea</taxon>
        <taxon>Mermithidae</taxon>
        <taxon>Romanomermis</taxon>
    </lineage>
</organism>
<dbReference type="WBParaSite" id="nRc.2.0.1.t21206-RA">
    <property type="protein sequence ID" value="nRc.2.0.1.t21206-RA"/>
    <property type="gene ID" value="nRc.2.0.1.g21206"/>
</dbReference>
<evidence type="ECO:0000313" key="2">
    <source>
        <dbReference type="WBParaSite" id="nRc.2.0.1.t21206-RA"/>
    </source>
</evidence>
<keyword evidence="1" id="KW-1185">Reference proteome</keyword>
<dbReference type="Proteomes" id="UP000887565">
    <property type="component" value="Unplaced"/>
</dbReference>
<evidence type="ECO:0000313" key="1">
    <source>
        <dbReference type="Proteomes" id="UP000887565"/>
    </source>
</evidence>
<sequence length="70" mass="8022">MLGTPLMASCLRKLPCKSMNWTTSSTDICIEVERHKKTKKSEGPIGVKGQRPRRQLADCRLWKTHQGIKR</sequence>